<organism evidence="1">
    <name type="scientific">marine metagenome</name>
    <dbReference type="NCBI Taxonomy" id="408172"/>
    <lineage>
        <taxon>unclassified sequences</taxon>
        <taxon>metagenomes</taxon>
        <taxon>ecological metagenomes</taxon>
    </lineage>
</organism>
<name>A0A382Z3H5_9ZZZZ</name>
<dbReference type="SUPFAM" id="SSF52540">
    <property type="entry name" value="P-loop containing nucleoside triphosphate hydrolases"/>
    <property type="match status" value="1"/>
</dbReference>
<gene>
    <name evidence="1" type="ORF">METZ01_LOCUS442910</name>
</gene>
<reference evidence="1" key="1">
    <citation type="submission" date="2018-05" db="EMBL/GenBank/DDBJ databases">
        <authorList>
            <person name="Lanie J.A."/>
            <person name="Ng W.-L."/>
            <person name="Kazmierczak K.M."/>
            <person name="Andrzejewski T.M."/>
            <person name="Davidsen T.M."/>
            <person name="Wayne K.J."/>
            <person name="Tettelin H."/>
            <person name="Glass J.I."/>
            <person name="Rusch D."/>
            <person name="Podicherti R."/>
            <person name="Tsui H.-C.T."/>
            <person name="Winkler M.E."/>
        </authorList>
    </citation>
    <scope>NUCLEOTIDE SEQUENCE</scope>
</reference>
<dbReference type="EMBL" id="UINC01180716">
    <property type="protein sequence ID" value="SVD90056.1"/>
    <property type="molecule type" value="Genomic_DNA"/>
</dbReference>
<evidence type="ECO:0008006" key="2">
    <source>
        <dbReference type="Google" id="ProtNLM"/>
    </source>
</evidence>
<sequence>MQMVMTQRLFKRADGGGRVAAFEVMLCNHAIQNLIREGKIFQIDNVMQTARGEGMITMENAIEALVATGQITREGLE</sequence>
<protein>
    <recommendedName>
        <fullName evidence="2">Bacterial type II secretion system protein E domain-containing protein</fullName>
    </recommendedName>
</protein>
<dbReference type="AlphaFoldDB" id="A0A382Z3H5"/>
<proteinExistence type="predicted"/>
<accession>A0A382Z3H5</accession>
<evidence type="ECO:0000313" key="1">
    <source>
        <dbReference type="EMBL" id="SVD90056.1"/>
    </source>
</evidence>
<dbReference type="InterPro" id="IPR027417">
    <property type="entry name" value="P-loop_NTPase"/>
</dbReference>
<dbReference type="Gene3D" id="3.40.50.300">
    <property type="entry name" value="P-loop containing nucleotide triphosphate hydrolases"/>
    <property type="match status" value="1"/>
</dbReference>